<dbReference type="EMBL" id="JAEHFW010000003">
    <property type="protein sequence ID" value="MBK0380695.1"/>
    <property type="molecule type" value="Genomic_DNA"/>
</dbReference>
<dbReference type="Proteomes" id="UP000613193">
    <property type="component" value="Unassembled WGS sequence"/>
</dbReference>
<dbReference type="PANTHER" id="PTHR33619">
    <property type="entry name" value="POLYSACCHARIDE EXPORT PROTEIN GFCE-RELATED"/>
    <property type="match status" value="1"/>
</dbReference>
<dbReference type="PANTHER" id="PTHR33619:SF3">
    <property type="entry name" value="POLYSACCHARIDE EXPORT PROTEIN GFCE-RELATED"/>
    <property type="match status" value="1"/>
</dbReference>
<dbReference type="Gene3D" id="3.30.1950.10">
    <property type="entry name" value="wza like domain"/>
    <property type="match status" value="1"/>
</dbReference>
<reference evidence="3" key="1">
    <citation type="submission" date="2020-12" db="EMBL/GenBank/DDBJ databases">
        <title>Bacterial novel species Mucilaginibacter sp. SD-g isolated from soil.</title>
        <authorList>
            <person name="Jung H.-Y."/>
        </authorList>
    </citation>
    <scope>NUCLEOTIDE SEQUENCE</scope>
    <source>
        <strain evidence="3">SD-g</strain>
    </source>
</reference>
<protein>
    <submittedName>
        <fullName evidence="3">Polysaccharide biosynthesis/export family protein</fullName>
    </submittedName>
</protein>
<dbReference type="RefSeq" id="WP_200067238.1">
    <property type="nucleotide sequence ID" value="NZ_JAEHFW010000003.1"/>
</dbReference>
<name>A0A934UP24_9SPHI</name>
<comment type="caution">
    <text evidence="3">The sequence shown here is derived from an EMBL/GenBank/DDBJ whole genome shotgun (WGS) entry which is preliminary data.</text>
</comment>
<sequence length="258" mass="29258">MKLKHLLTLLFVAVIFFNFSCTAYKDVPYFQDISKDSINTENIENFTQLTIQPNDLLGIHFTSLNPDASAMFNYNLERPNGNNNLDKSEENAVIGYLVDMNGDIHLPMVGAVNVKGLTTLQTSELLEKKLTPYLSQPKVDTRIQNFRISVLGDVKSPNTFNVYNERITVPEALSLAGDLNVTGIRKILLIREIDGKRTYIPFDLTKKDIFNSPYYYLKNRDVIYVQPNHSRVENDGTTFQKASIIVSLMSVIAILITR</sequence>
<evidence type="ECO:0000313" key="3">
    <source>
        <dbReference type="EMBL" id="MBK0380695.1"/>
    </source>
</evidence>
<dbReference type="Pfam" id="PF02563">
    <property type="entry name" value="Poly_export"/>
    <property type="match status" value="1"/>
</dbReference>
<evidence type="ECO:0000313" key="4">
    <source>
        <dbReference type="Proteomes" id="UP000613193"/>
    </source>
</evidence>
<dbReference type="AlphaFoldDB" id="A0A934UP24"/>
<dbReference type="GO" id="GO:0015159">
    <property type="term" value="F:polysaccharide transmembrane transporter activity"/>
    <property type="evidence" value="ECO:0007669"/>
    <property type="project" value="InterPro"/>
</dbReference>
<proteinExistence type="predicted"/>
<keyword evidence="4" id="KW-1185">Reference proteome</keyword>
<gene>
    <name evidence="3" type="ORF">I5M19_15330</name>
</gene>
<evidence type="ECO:0000256" key="1">
    <source>
        <dbReference type="ARBA" id="ARBA00022729"/>
    </source>
</evidence>
<evidence type="ECO:0000259" key="2">
    <source>
        <dbReference type="Pfam" id="PF02563"/>
    </source>
</evidence>
<accession>A0A934UP24</accession>
<dbReference type="InterPro" id="IPR049712">
    <property type="entry name" value="Poly_export"/>
</dbReference>
<feature type="domain" description="Polysaccharide export protein N-terminal" evidence="2">
    <location>
        <begin position="48"/>
        <end position="143"/>
    </location>
</feature>
<keyword evidence="1" id="KW-0732">Signal</keyword>
<dbReference type="InterPro" id="IPR003715">
    <property type="entry name" value="Poly_export_N"/>
</dbReference>
<organism evidence="3 4">
    <name type="scientific">Mucilaginibacter segetis</name>
    <dbReference type="NCBI Taxonomy" id="2793071"/>
    <lineage>
        <taxon>Bacteria</taxon>
        <taxon>Pseudomonadati</taxon>
        <taxon>Bacteroidota</taxon>
        <taxon>Sphingobacteriia</taxon>
        <taxon>Sphingobacteriales</taxon>
        <taxon>Sphingobacteriaceae</taxon>
        <taxon>Mucilaginibacter</taxon>
    </lineage>
</organism>